<dbReference type="RefSeq" id="WP_013278872.1">
    <property type="nucleotide sequence ID" value="NC_014378.1"/>
</dbReference>
<dbReference type="Proteomes" id="UP000001661">
    <property type="component" value="Chromosome"/>
</dbReference>
<dbReference type="KEGG" id="aar:Acear_1926"/>
<dbReference type="GO" id="GO:0003677">
    <property type="term" value="F:DNA binding"/>
    <property type="evidence" value="ECO:0007669"/>
    <property type="project" value="UniProtKB-KW"/>
</dbReference>
<evidence type="ECO:0000259" key="4">
    <source>
        <dbReference type="PROSITE" id="PS50949"/>
    </source>
</evidence>
<dbReference type="InterPro" id="IPR036390">
    <property type="entry name" value="WH_DNA-bd_sf"/>
</dbReference>
<dbReference type="InterPro" id="IPR000524">
    <property type="entry name" value="Tscrpt_reg_HTH_GntR"/>
</dbReference>
<gene>
    <name evidence="5" type="ordered locus">Acear_1926</name>
</gene>
<dbReference type="SUPFAM" id="SSF48008">
    <property type="entry name" value="GntR ligand-binding domain-like"/>
    <property type="match status" value="1"/>
</dbReference>
<dbReference type="SUPFAM" id="SSF46785">
    <property type="entry name" value="Winged helix' DNA-binding domain"/>
    <property type="match status" value="1"/>
</dbReference>
<dbReference type="InterPro" id="IPR011711">
    <property type="entry name" value="GntR_C"/>
</dbReference>
<reference evidence="5 6" key="1">
    <citation type="journal article" date="2010" name="Stand. Genomic Sci.">
        <title>Complete genome sequence of Acetohalobium arabaticum type strain (Z-7288).</title>
        <authorList>
            <person name="Sikorski J."/>
            <person name="Lapidus A."/>
            <person name="Chertkov O."/>
            <person name="Lucas S."/>
            <person name="Copeland A."/>
            <person name="Glavina Del Rio T."/>
            <person name="Nolan M."/>
            <person name="Tice H."/>
            <person name="Cheng J.F."/>
            <person name="Han C."/>
            <person name="Brambilla E."/>
            <person name="Pitluck S."/>
            <person name="Liolios K."/>
            <person name="Ivanova N."/>
            <person name="Mavromatis K."/>
            <person name="Mikhailova N."/>
            <person name="Pati A."/>
            <person name="Bruce D."/>
            <person name="Detter C."/>
            <person name="Tapia R."/>
            <person name="Goodwin L."/>
            <person name="Chen A."/>
            <person name="Palaniappan K."/>
            <person name="Land M."/>
            <person name="Hauser L."/>
            <person name="Chang Y.J."/>
            <person name="Jeffries C.D."/>
            <person name="Rohde M."/>
            <person name="Goker M."/>
            <person name="Spring S."/>
            <person name="Woyke T."/>
            <person name="Bristow J."/>
            <person name="Eisen J.A."/>
            <person name="Markowitz V."/>
            <person name="Hugenholtz P."/>
            <person name="Kyrpides N.C."/>
            <person name="Klenk H.P."/>
        </authorList>
    </citation>
    <scope>NUCLEOTIDE SEQUENCE [LARGE SCALE GENOMIC DNA]</scope>
    <source>
        <strain evidence="6">ATCC 49924 / DSM 5501 / Z-7288</strain>
    </source>
</reference>
<dbReference type="Gene3D" id="1.10.10.10">
    <property type="entry name" value="Winged helix-like DNA-binding domain superfamily/Winged helix DNA-binding domain"/>
    <property type="match status" value="1"/>
</dbReference>
<dbReference type="PANTHER" id="PTHR43537">
    <property type="entry name" value="TRANSCRIPTIONAL REGULATOR, GNTR FAMILY"/>
    <property type="match status" value="1"/>
</dbReference>
<keyword evidence="6" id="KW-1185">Reference proteome</keyword>
<organism evidence="5 6">
    <name type="scientific">Acetohalobium arabaticum (strain ATCC 49924 / DSM 5501 / Z-7288)</name>
    <dbReference type="NCBI Taxonomy" id="574087"/>
    <lineage>
        <taxon>Bacteria</taxon>
        <taxon>Bacillati</taxon>
        <taxon>Bacillota</taxon>
        <taxon>Clostridia</taxon>
        <taxon>Halanaerobiales</taxon>
        <taxon>Halobacteroidaceae</taxon>
        <taxon>Acetohalobium</taxon>
    </lineage>
</organism>
<dbReference type="OrthoDB" id="9781630at2"/>
<evidence type="ECO:0000256" key="3">
    <source>
        <dbReference type="ARBA" id="ARBA00023163"/>
    </source>
</evidence>
<sequence length="221" mass="26195">MKRVLEHETKGEKVKHYLLDCILNKSEYKPGDKIIETQIAKELNISQAPVRDAIKDLKMMGFVESEPYKGSYIKQMSDKELKEVYEIRVALERIAVKQAIQYITEEELNEMESIVAEMTNCIENEDYLQFTKLDRRFHNIIVEASQNSMLKKVWDKLGIEYWTWQGLKFLKENQLYNFKDQVDRHQAIYEAIKNEDSQKAELIIEDHFPGELIEQIKNNEE</sequence>
<dbReference type="InterPro" id="IPR008920">
    <property type="entry name" value="TF_FadR/GntR_C"/>
</dbReference>
<dbReference type="EMBL" id="CP002105">
    <property type="protein sequence ID" value="ADL13427.1"/>
    <property type="molecule type" value="Genomic_DNA"/>
</dbReference>
<keyword evidence="1" id="KW-0805">Transcription regulation</keyword>
<dbReference type="PANTHER" id="PTHR43537:SF24">
    <property type="entry name" value="GLUCONATE OPERON TRANSCRIPTIONAL REPRESSOR"/>
    <property type="match status" value="1"/>
</dbReference>
<proteinExistence type="predicted"/>
<protein>
    <submittedName>
        <fullName evidence="5">Transcriptional regulator, GntR family</fullName>
    </submittedName>
</protein>
<dbReference type="Pfam" id="PF00392">
    <property type="entry name" value="GntR"/>
    <property type="match status" value="1"/>
</dbReference>
<dbReference type="GO" id="GO:0003700">
    <property type="term" value="F:DNA-binding transcription factor activity"/>
    <property type="evidence" value="ECO:0007669"/>
    <property type="project" value="InterPro"/>
</dbReference>
<dbReference type="SMART" id="SM00345">
    <property type="entry name" value="HTH_GNTR"/>
    <property type="match status" value="1"/>
</dbReference>
<dbReference type="eggNOG" id="COG1802">
    <property type="taxonomic scope" value="Bacteria"/>
</dbReference>
<evidence type="ECO:0000256" key="1">
    <source>
        <dbReference type="ARBA" id="ARBA00023015"/>
    </source>
</evidence>
<feature type="domain" description="HTH gntR-type" evidence="4">
    <location>
        <begin position="8"/>
        <end position="76"/>
    </location>
</feature>
<dbReference type="AlphaFoldDB" id="D9QSG4"/>
<dbReference type="HOGENOM" id="CLU_017584_5_5_9"/>
<accession>D9QSG4</accession>
<dbReference type="STRING" id="574087.Acear_1926"/>
<dbReference type="Gene3D" id="1.20.120.530">
    <property type="entry name" value="GntR ligand-binding domain-like"/>
    <property type="match status" value="1"/>
</dbReference>
<evidence type="ECO:0000313" key="6">
    <source>
        <dbReference type="Proteomes" id="UP000001661"/>
    </source>
</evidence>
<dbReference type="SMART" id="SM00895">
    <property type="entry name" value="FCD"/>
    <property type="match status" value="1"/>
</dbReference>
<dbReference type="Pfam" id="PF07729">
    <property type="entry name" value="FCD"/>
    <property type="match status" value="1"/>
</dbReference>
<dbReference type="InterPro" id="IPR036388">
    <property type="entry name" value="WH-like_DNA-bd_sf"/>
</dbReference>
<evidence type="ECO:0000256" key="2">
    <source>
        <dbReference type="ARBA" id="ARBA00023125"/>
    </source>
</evidence>
<name>D9QSG4_ACEAZ</name>
<evidence type="ECO:0000313" key="5">
    <source>
        <dbReference type="EMBL" id="ADL13427.1"/>
    </source>
</evidence>
<dbReference type="PROSITE" id="PS50949">
    <property type="entry name" value="HTH_GNTR"/>
    <property type="match status" value="1"/>
</dbReference>
<keyword evidence="2" id="KW-0238">DNA-binding</keyword>
<keyword evidence="3" id="KW-0804">Transcription</keyword>